<accession>A0ABQ9Y9X9</accession>
<evidence type="ECO:0000313" key="3">
    <source>
        <dbReference type="Proteomes" id="UP001281761"/>
    </source>
</evidence>
<evidence type="ECO:0000256" key="1">
    <source>
        <dbReference type="SAM" id="MobiDB-lite"/>
    </source>
</evidence>
<protein>
    <submittedName>
        <fullName evidence="2">Condensin-2 complex subunit G2</fullName>
    </submittedName>
</protein>
<proteinExistence type="predicted"/>
<dbReference type="Gene3D" id="1.25.10.10">
    <property type="entry name" value="Leucine-rich Repeat Variant"/>
    <property type="match status" value="1"/>
</dbReference>
<dbReference type="SUPFAM" id="SSF48371">
    <property type="entry name" value="ARM repeat"/>
    <property type="match status" value="1"/>
</dbReference>
<comment type="caution">
    <text evidence="2">The sequence shown here is derived from an EMBL/GenBank/DDBJ whole genome shotgun (WGS) entry which is preliminary data.</text>
</comment>
<dbReference type="InterPro" id="IPR024741">
    <property type="entry name" value="Condensin2_G2"/>
</dbReference>
<feature type="compositionally biased region" description="Basic and acidic residues" evidence="1">
    <location>
        <begin position="687"/>
        <end position="697"/>
    </location>
</feature>
<gene>
    <name evidence="2" type="ORF">BLNAU_4481</name>
</gene>
<dbReference type="Proteomes" id="UP001281761">
    <property type="component" value="Unassembled WGS sequence"/>
</dbReference>
<sequence length="722" mass="80106">MVLCNSAVLKNVRTILDVFHKRKSDPTVDEMLNRIYAPIIWQSLSAANPQVRLRASVIFYGAFPIHDPTGDLQTKADEIERNITSLSQLLKDEVPAIRGTAAESCGALVSTFWEVLGADQCNIILSALASLMIDASSQHVRICALKGFKRIAEDTPSLHPSIFSLLARSSDACPFPVLPSALLFDKSIKLRLIFTELLLTMSESHIPRLGEVLPLPLLLRALTMNRSNTSIALNLTHILSPSVFPPSSPVPPITHALHLIQEDEQAALVFFLFVPFTNPPNITATLIRQFGQILREALKTSHTQTIIIDRNPQTKKRRRDGTVMIIEEDDQDDLGYFDLIPEMTLEHIRHPHIVGVLLQIISFLTVGLVSQGEVSITHQPKKGKKKEQTSSKMEDILAHVSETFKRDGLLEMMLETVGTLQGEESKNTIEKETTESGIQTRTSVLLCTFILVHNGLIAPHTLSSQTAARLATSLTSLPESQSPAVLTAALLSIGKSVEWNRATDTVLSAINATPTPATGRKLNTPDVRRKDDSVDDASDRLVRPKQKQKTKPKGRPKKRIIDLDDDEEGDVKTDDGKNEEVGVSLSEKSEMNDEVMLIDEEPERIEEKHKKQKKMGYVSIQIDDDESDDSDIPIPLPTKRGGRKEKVAEREKGKGHKESSERARGRKRSAEERENTTGMMVDSTAFGEEKKEEEKSVKHPKKKGGYSVVVNVQGESESDDGW</sequence>
<feature type="compositionally biased region" description="Basic and acidic residues" evidence="1">
    <location>
        <begin position="570"/>
        <end position="580"/>
    </location>
</feature>
<dbReference type="EMBL" id="JARBJD010000022">
    <property type="protein sequence ID" value="KAK2960583.1"/>
    <property type="molecule type" value="Genomic_DNA"/>
</dbReference>
<dbReference type="InterPro" id="IPR016024">
    <property type="entry name" value="ARM-type_fold"/>
</dbReference>
<dbReference type="PANTHER" id="PTHR16199">
    <property type="entry name" value="CONDENSIN-2 COMPLEX SUBUNIT G2"/>
    <property type="match status" value="1"/>
</dbReference>
<organism evidence="2 3">
    <name type="scientific">Blattamonas nauphoetae</name>
    <dbReference type="NCBI Taxonomy" id="2049346"/>
    <lineage>
        <taxon>Eukaryota</taxon>
        <taxon>Metamonada</taxon>
        <taxon>Preaxostyla</taxon>
        <taxon>Oxymonadida</taxon>
        <taxon>Blattamonas</taxon>
    </lineage>
</organism>
<dbReference type="PANTHER" id="PTHR16199:SF4">
    <property type="entry name" value="CONDENSIN-2 COMPLEX SUBUNIT G2"/>
    <property type="match status" value="1"/>
</dbReference>
<name>A0ABQ9Y9X9_9EUKA</name>
<feature type="region of interest" description="Disordered" evidence="1">
    <location>
        <begin position="513"/>
        <end position="722"/>
    </location>
</feature>
<reference evidence="2 3" key="1">
    <citation type="journal article" date="2022" name="bioRxiv">
        <title>Genomics of Preaxostyla Flagellates Illuminates Evolutionary Transitions and the Path Towards Mitochondrial Loss.</title>
        <authorList>
            <person name="Novak L.V.F."/>
            <person name="Treitli S.C."/>
            <person name="Pyrih J."/>
            <person name="Halakuc P."/>
            <person name="Pipaliya S.V."/>
            <person name="Vacek V."/>
            <person name="Brzon O."/>
            <person name="Soukal P."/>
            <person name="Eme L."/>
            <person name="Dacks J.B."/>
            <person name="Karnkowska A."/>
            <person name="Elias M."/>
            <person name="Hampl V."/>
        </authorList>
    </citation>
    <scope>NUCLEOTIDE SEQUENCE [LARGE SCALE GENOMIC DNA]</scope>
    <source>
        <strain evidence="2">NAU3</strain>
        <tissue evidence="2">Gut</tissue>
    </source>
</reference>
<feature type="compositionally biased region" description="Acidic residues" evidence="1">
    <location>
        <begin position="622"/>
        <end position="631"/>
    </location>
</feature>
<feature type="compositionally biased region" description="Acidic residues" evidence="1">
    <location>
        <begin position="592"/>
        <end position="604"/>
    </location>
</feature>
<feature type="compositionally biased region" description="Basic residues" evidence="1">
    <location>
        <begin position="543"/>
        <end position="558"/>
    </location>
</feature>
<dbReference type="InterPro" id="IPR011989">
    <property type="entry name" value="ARM-like"/>
</dbReference>
<feature type="compositionally biased region" description="Basic and acidic residues" evidence="1">
    <location>
        <begin position="644"/>
        <end position="675"/>
    </location>
</feature>
<feature type="compositionally biased region" description="Basic and acidic residues" evidence="1">
    <location>
        <begin position="526"/>
        <end position="542"/>
    </location>
</feature>
<keyword evidence="3" id="KW-1185">Reference proteome</keyword>
<dbReference type="Pfam" id="PF12422">
    <property type="entry name" value="Condensin2nSMC"/>
    <property type="match status" value="1"/>
</dbReference>
<evidence type="ECO:0000313" key="2">
    <source>
        <dbReference type="EMBL" id="KAK2960583.1"/>
    </source>
</evidence>